<reference evidence="4" key="1">
    <citation type="submission" date="2022-04" db="EMBL/GenBank/DDBJ databases">
        <title>Hymenobacter sp. isolated from the air.</title>
        <authorList>
            <person name="Won M."/>
            <person name="Lee C.-M."/>
            <person name="Woen H.-Y."/>
            <person name="Kwon S.-W."/>
        </authorList>
    </citation>
    <scope>NUCLEOTIDE SEQUENCE</scope>
    <source>
        <strain evidence="4">5116S-3</strain>
    </source>
</reference>
<dbReference type="InterPro" id="IPR013658">
    <property type="entry name" value="SGL"/>
</dbReference>
<protein>
    <submittedName>
        <fullName evidence="4">SMP-30/gluconolactonase/LRE family protein</fullName>
    </submittedName>
</protein>
<name>A0A8T9Q7K6_9BACT</name>
<gene>
    <name evidence="4" type="ORF">MUN79_06450</name>
</gene>
<dbReference type="Gene3D" id="2.120.10.30">
    <property type="entry name" value="TolB, C-terminal domain"/>
    <property type="match status" value="1"/>
</dbReference>
<evidence type="ECO:0000256" key="2">
    <source>
        <dbReference type="SAM" id="SignalP"/>
    </source>
</evidence>
<keyword evidence="5" id="KW-1185">Reference proteome</keyword>
<dbReference type="AlphaFoldDB" id="A0A8T9Q7K6"/>
<evidence type="ECO:0000313" key="4">
    <source>
        <dbReference type="EMBL" id="UOQ73566.1"/>
    </source>
</evidence>
<dbReference type="GO" id="GO:0016787">
    <property type="term" value="F:hydrolase activity"/>
    <property type="evidence" value="ECO:0007669"/>
    <property type="project" value="UniProtKB-KW"/>
</dbReference>
<dbReference type="PANTHER" id="PTHR47572:SF4">
    <property type="entry name" value="LACTONASE DRP35"/>
    <property type="match status" value="1"/>
</dbReference>
<evidence type="ECO:0000256" key="1">
    <source>
        <dbReference type="ARBA" id="ARBA00022801"/>
    </source>
</evidence>
<keyword evidence="2" id="KW-0732">Signal</keyword>
<dbReference type="PANTHER" id="PTHR47572">
    <property type="entry name" value="LIPOPROTEIN-RELATED"/>
    <property type="match status" value="1"/>
</dbReference>
<dbReference type="EMBL" id="CP095046">
    <property type="protein sequence ID" value="UOQ73566.1"/>
    <property type="molecule type" value="Genomic_DNA"/>
</dbReference>
<evidence type="ECO:0000259" key="3">
    <source>
        <dbReference type="Pfam" id="PF08450"/>
    </source>
</evidence>
<dbReference type="Pfam" id="PF08450">
    <property type="entry name" value="SGL"/>
    <property type="match status" value="1"/>
</dbReference>
<dbReference type="InterPro" id="IPR051262">
    <property type="entry name" value="SMP-30/CGR1_Lactonase"/>
</dbReference>
<feature type="domain" description="SMP-30/Gluconolactonase/LRE-like region" evidence="3">
    <location>
        <begin position="45"/>
        <end position="289"/>
    </location>
</feature>
<dbReference type="InterPro" id="IPR011042">
    <property type="entry name" value="6-blade_b-propeller_TolB-like"/>
</dbReference>
<accession>A0A8T9Q7K6</accession>
<feature type="signal peptide" evidence="2">
    <location>
        <begin position="1"/>
        <end position="23"/>
    </location>
</feature>
<proteinExistence type="predicted"/>
<dbReference type="RefSeq" id="WP_244676917.1">
    <property type="nucleotide sequence ID" value="NZ_CP095046.1"/>
</dbReference>
<keyword evidence="1" id="KW-0378">Hydrolase</keyword>
<organism evidence="4 5">
    <name type="scientific">Hymenobacter cellulosilyticus</name>
    <dbReference type="NCBI Taxonomy" id="2932248"/>
    <lineage>
        <taxon>Bacteria</taxon>
        <taxon>Pseudomonadati</taxon>
        <taxon>Bacteroidota</taxon>
        <taxon>Cytophagia</taxon>
        <taxon>Cytophagales</taxon>
        <taxon>Hymenobacteraceae</taxon>
        <taxon>Hymenobacter</taxon>
    </lineage>
</organism>
<dbReference type="KEGG" id="hcu:MUN79_06450"/>
<dbReference type="Proteomes" id="UP000831796">
    <property type="component" value="Chromosome"/>
</dbReference>
<feature type="chain" id="PRO_5035914496" evidence="2">
    <location>
        <begin position="24"/>
        <end position="303"/>
    </location>
</feature>
<evidence type="ECO:0000313" key="5">
    <source>
        <dbReference type="Proteomes" id="UP000831796"/>
    </source>
</evidence>
<sequence>MKNLSRLILLAASATTLTFTAVAQQPAAIIADKAQPTLVSKQFKFTEGPAVDKAGNVFFTDQPNNKIWKYGTDGKLTVFLDKAGRSNGLYFDKKGRLLACADENNQLWSIGPDGKATVVLDNVQGHRFNGPNDLWVNPKTEGVYFTDPYYQREYWTRQAPDPAIGGQKVYFLAKGRKEPVAVDDKLEQPNGIIGTPDGKQLYVADIKANKTYRYQIGANGQLTDRQLFVEQGSDGMTIDNQGNVYLTGKGVTVYNPAGKQIEHIDIPAEWTANVCFGGKDRKTLFITASEAIYTLPMRVKGVQ</sequence>
<dbReference type="SUPFAM" id="SSF63829">
    <property type="entry name" value="Calcium-dependent phosphotriesterase"/>
    <property type="match status" value="1"/>
</dbReference>